<name>A0A0P1F1U3_9RHOB</name>
<dbReference type="InterPro" id="IPR011625">
    <property type="entry name" value="A2M_N_BRD"/>
</dbReference>
<protein>
    <submittedName>
        <fullName evidence="6">MG2 domain protein</fullName>
    </submittedName>
</protein>
<reference evidence="6 7" key="1">
    <citation type="submission" date="2015-09" db="EMBL/GenBank/DDBJ databases">
        <authorList>
            <consortium name="Swine Surveillance"/>
        </authorList>
    </citation>
    <scope>NUCLEOTIDE SEQUENCE [LARGE SCALE GENOMIC DNA]</scope>
    <source>
        <strain evidence="6 7">CECT 5294</strain>
    </source>
</reference>
<comment type="similarity">
    <text evidence="1">Belongs to the protease inhibitor I39 (alpha-2-macroglobulin) family. Bacterial alpha-2-macroglobulin subfamily.</text>
</comment>
<evidence type="ECO:0000259" key="5">
    <source>
        <dbReference type="SMART" id="SM01360"/>
    </source>
</evidence>
<dbReference type="Gene3D" id="2.60.40.1930">
    <property type="match status" value="1"/>
</dbReference>
<dbReference type="InterPro" id="IPR051802">
    <property type="entry name" value="YfhM-like"/>
</dbReference>
<evidence type="ECO:0000256" key="3">
    <source>
        <dbReference type="SAM" id="SignalP"/>
    </source>
</evidence>
<dbReference type="InterPro" id="IPR021868">
    <property type="entry name" value="Alpha_2_Macroglob_MG3"/>
</dbReference>
<dbReference type="Pfam" id="PF17962">
    <property type="entry name" value="bMG6"/>
    <property type="match status" value="1"/>
</dbReference>
<feature type="domain" description="Alpha-2-macroglobulin bait region" evidence="4">
    <location>
        <begin position="771"/>
        <end position="920"/>
    </location>
</feature>
<dbReference type="SUPFAM" id="SSF48239">
    <property type="entry name" value="Terpenoid cyclases/Protein prenyltransferases"/>
    <property type="match status" value="1"/>
</dbReference>
<feature type="domain" description="Alpha-2-macroglobulin" evidence="5">
    <location>
        <begin position="982"/>
        <end position="1073"/>
    </location>
</feature>
<feature type="signal peptide" evidence="3">
    <location>
        <begin position="1"/>
        <end position="22"/>
    </location>
</feature>
<dbReference type="InterPro" id="IPR041246">
    <property type="entry name" value="Bact_MG10"/>
</dbReference>
<dbReference type="Pfam" id="PF11974">
    <property type="entry name" value="bMG3"/>
    <property type="match status" value="1"/>
</dbReference>
<evidence type="ECO:0000256" key="1">
    <source>
        <dbReference type="ARBA" id="ARBA00010556"/>
    </source>
</evidence>
<dbReference type="Pfam" id="PF17972">
    <property type="entry name" value="bMG5"/>
    <property type="match status" value="1"/>
</dbReference>
<dbReference type="InterPro" id="IPR002890">
    <property type="entry name" value="MG2"/>
</dbReference>
<dbReference type="EMBL" id="CYRX01000032">
    <property type="protein sequence ID" value="CUH61519.1"/>
    <property type="molecule type" value="Genomic_DNA"/>
</dbReference>
<dbReference type="SMART" id="SM01360">
    <property type="entry name" value="A2M"/>
    <property type="match status" value="1"/>
</dbReference>
<evidence type="ECO:0000259" key="4">
    <source>
        <dbReference type="SMART" id="SM01359"/>
    </source>
</evidence>
<dbReference type="InterPro" id="IPR041462">
    <property type="entry name" value="Bact_A2M_MG6"/>
</dbReference>
<dbReference type="SMART" id="SM01359">
    <property type="entry name" value="A2M_N_2"/>
    <property type="match status" value="1"/>
</dbReference>
<dbReference type="Pfam" id="PF01835">
    <property type="entry name" value="MG2"/>
    <property type="match status" value="1"/>
</dbReference>
<dbReference type="InterPro" id="IPR001599">
    <property type="entry name" value="Macroglobln_a2"/>
</dbReference>
<gene>
    <name evidence="6" type="ORF">THS5294_02830</name>
</gene>
<sequence length="1672" mass="183866">MRHLIQIASFLVLMAFPSLLLAEQSGRHVAIETIVVSDNTTVPAGAEVNFLGVIDVSLNTAPSGKLATFTYGGQVYNADASLFYAQSSDPNVTTYPARTFDSGASASMCSTFVQRVHGEILDFAGDGYQKYFELTSAGQVVDAYAVTSPTDIFSRREERREFCITGLNHSTLYQLRLLPDLALSRTSYEVVLSTPITMAFKTPGRTPSIKLDSSKSILTDPTSAFIPIEYINVTELEVTLHKVDLASLPAYGDVFALLNGAEIDQLGNFWADEVVQKTVQLEAPIDQAQNLNLNFSDLLQQDTTGLFVATFTSPQIDASRYKKRPTQWFSISNIAMQFYKGLNQSDIFLTSFSDATPVVDADVRVVAANNRTLFEGRSDEAGRVAIPNNYLNGSDGFAPKFILVSDASHGTSIIQVDSTDQKPRFLDGGEVKRVQTDVYLTSDRGIYRPGEAIELVGVARQLDLTPVPAEELILKLVNRQDNQVYSLDVSSNDVGAFSAQIPLKSTTPLGRYSIQVTTVDGVPLAKHAVTISDFVPLTIEARLEIKEDHWPVGTEQDISLTGSYYSGGVASGLSAEITTSLQEVSSHDDGRLSGFIFGNKNNLLTNEVDSFTGALDDDGEFTTSLLAEYQFEKDRLYDVVIEGTVYDVGGRANTVKKRVSLDTQPSYVGVRPDFDDYASRDFPPSFTIASIDRQGASVAFEGVSYTVNKVKYRYNWYYDRGWRWNAVRVSSAAVEAGEVTSDTLTLRTPLGWGRHEIIVKNSHGFETSYEFYVGWGGDTKPASEPEQLSFSFDGALVRGTAPFSGVLSIMVANEDIQKVVRTEVKQGEFELPFVLAEETEPGIHLLASLIRPIETGSEHLPQIALGKTWVSTVKANRTIDVAVSAPAKTDSQTPLDVTINTNALSGSAMIFVVDEGIHAISGYRNDDITEHFLSERALNYGIFTNFGKLVSQDETLRSIRVGGDGDMLSAAAQAPKSEFFKTFVEASPLLSIIDGKASFSFEQTNEWEGRLRVVVVAVDKTGFGFSETEITVQDPVSIDVSVPRFVAPNDRVNAKMNVRWNEFSGPVDLRTTIGASTTIQNIEAPTSNEYAIDLPIEAPAVGTLPVHVEVTAGERVYRRTYEIVARNASYPITEIQSVELQKRNWLGFGGSLVEPYNADLVELDAPGSTYSASLTNIAGINLIQAVSELNKYPYGCVEQVSSKARGLLALTEVRGLSEETAKKIQLGIDNLLAKQKISGAFGYWSANSRTYEVYQPYALDTLQKLLPYADNPDQVVTAINNGLEYMYRSNFGDQSTQLYAYGILARSGYEVTSRARYTIDRILSRQRSELLSANARPYLMANALDDFALAYWTAANLSDTKRMMQIAEKVRYLLDQSPAVETRSKRSSGVWFSGELTEGFGARLSTAAPKYAHLLTDIDRDSLAPALAEVIGNTHKYLSQRRYRSTQSSAKLVALQKYQEQSMEGTKVSIDGMKFVLDETGSIPLTGHQLKSGFDIEHDSSTPLFLNVKTTGQRSFTDPLNNGYRVKKWWYDRSGHAVDLEAGRLDVNQGDLFTVVIEIDRTKSGEGSDLLLTDLLPTGFEIEDATLADPQVNGIEVDLGDGETPSFTAAMDDRFIAHFDGRWYRNDHAFVRYTVRAAYQGKAQIPDATVEEMYAPEINGRSGIKQVVVQGR</sequence>
<feature type="chain" id="PRO_5006062179" evidence="3">
    <location>
        <begin position="23"/>
        <end position="1672"/>
    </location>
</feature>
<dbReference type="Pfam" id="PF17973">
    <property type="entry name" value="bMG10"/>
    <property type="match status" value="1"/>
</dbReference>
<dbReference type="PANTHER" id="PTHR40094:SF1">
    <property type="entry name" value="UBIQUITIN DOMAIN-CONTAINING PROTEIN"/>
    <property type="match status" value="1"/>
</dbReference>
<dbReference type="PANTHER" id="PTHR40094">
    <property type="entry name" value="ALPHA-2-MACROGLOBULIN HOMOLOG"/>
    <property type="match status" value="1"/>
</dbReference>
<dbReference type="Pfam" id="PF00207">
    <property type="entry name" value="A2M"/>
    <property type="match status" value="1"/>
</dbReference>
<dbReference type="InterPro" id="IPR008930">
    <property type="entry name" value="Terpenoid_cyclase/PrenylTrfase"/>
</dbReference>
<accession>A0A0P1F1U3</accession>
<evidence type="ECO:0000256" key="2">
    <source>
        <dbReference type="ARBA" id="ARBA00022729"/>
    </source>
</evidence>
<dbReference type="GO" id="GO:0004866">
    <property type="term" value="F:endopeptidase inhibitor activity"/>
    <property type="evidence" value="ECO:0007669"/>
    <property type="project" value="InterPro"/>
</dbReference>
<dbReference type="RefSeq" id="WP_058124216.1">
    <property type="nucleotide sequence ID" value="NZ_CYRX01000032.1"/>
</dbReference>
<dbReference type="Gene3D" id="1.50.10.20">
    <property type="match status" value="1"/>
</dbReference>
<keyword evidence="2 3" id="KW-0732">Signal</keyword>
<evidence type="ECO:0000313" key="6">
    <source>
        <dbReference type="EMBL" id="CUH61519.1"/>
    </source>
</evidence>
<proteinExistence type="inferred from homology"/>
<organism evidence="6 7">
    <name type="scientific">Thalassobacter stenotrophicus</name>
    <dbReference type="NCBI Taxonomy" id="266809"/>
    <lineage>
        <taxon>Bacteria</taxon>
        <taxon>Pseudomonadati</taxon>
        <taxon>Pseudomonadota</taxon>
        <taxon>Alphaproteobacteria</taxon>
        <taxon>Rhodobacterales</taxon>
        <taxon>Roseobacteraceae</taxon>
        <taxon>Thalassobacter</taxon>
    </lineage>
</organism>
<evidence type="ECO:0000313" key="7">
    <source>
        <dbReference type="Proteomes" id="UP000051298"/>
    </source>
</evidence>
<dbReference type="Proteomes" id="UP000051298">
    <property type="component" value="Unassembled WGS sequence"/>
</dbReference>
<dbReference type="InterPro" id="IPR041203">
    <property type="entry name" value="Bact_A2M_MG5"/>
</dbReference>